<evidence type="ECO:0000256" key="4">
    <source>
        <dbReference type="ARBA" id="ARBA00022553"/>
    </source>
</evidence>
<evidence type="ECO:0000256" key="8">
    <source>
        <dbReference type="ARBA" id="ARBA00071176"/>
    </source>
</evidence>
<accession>A0A6J2BJJ8</accession>
<evidence type="ECO:0000256" key="9">
    <source>
        <dbReference type="ARBA" id="ARBA00079300"/>
    </source>
</evidence>
<keyword evidence="6" id="KW-0722">Serine protease inhibitor</keyword>
<evidence type="ECO:0000256" key="6">
    <source>
        <dbReference type="ARBA" id="ARBA00022900"/>
    </source>
</evidence>
<protein>
    <recommendedName>
        <fullName evidence="8">Serpin B7</fullName>
    </recommendedName>
    <alternativeName>
        <fullName evidence="9">Megsin</fullName>
    </alternativeName>
</protein>
<evidence type="ECO:0000256" key="3">
    <source>
        <dbReference type="ARBA" id="ARBA00022490"/>
    </source>
</evidence>
<keyword evidence="3" id="KW-0963">Cytoplasm</keyword>
<dbReference type="PROSITE" id="PS00284">
    <property type="entry name" value="SERPIN"/>
    <property type="match status" value="1"/>
</dbReference>
<dbReference type="Gene3D" id="2.30.39.10">
    <property type="entry name" value="Alpha-1-antitrypsin, domain 1"/>
    <property type="match status" value="1"/>
</dbReference>
<dbReference type="Gene3D" id="3.30.497.10">
    <property type="entry name" value="Antithrombin, subunit I, domain 2"/>
    <property type="match status" value="1"/>
</dbReference>
<comment type="similarity">
    <text evidence="2">Belongs to the serpin family. Ov-serpin subfamily.</text>
</comment>
<keyword evidence="4" id="KW-0597">Phosphoprotein</keyword>
<organism evidence="11 13">
    <name type="scientific">Zalophus californianus</name>
    <name type="common">California sealion</name>
    <dbReference type="NCBI Taxonomy" id="9704"/>
    <lineage>
        <taxon>Eukaryota</taxon>
        <taxon>Metazoa</taxon>
        <taxon>Chordata</taxon>
        <taxon>Craniata</taxon>
        <taxon>Vertebrata</taxon>
        <taxon>Euteleostomi</taxon>
        <taxon>Mammalia</taxon>
        <taxon>Eutheria</taxon>
        <taxon>Laurasiatheria</taxon>
        <taxon>Carnivora</taxon>
        <taxon>Caniformia</taxon>
        <taxon>Pinnipedia</taxon>
        <taxon>Otariidae</taxon>
        <taxon>Zalophus</taxon>
    </lineage>
</organism>
<proteinExistence type="inferred from homology"/>
<dbReference type="CTD" id="8710"/>
<dbReference type="RefSeq" id="XP_027432154.1">
    <property type="nucleotide sequence ID" value="XM_027576353.1"/>
</dbReference>
<dbReference type="KEGG" id="zca:113912717"/>
<evidence type="ECO:0000313" key="12">
    <source>
        <dbReference type="RefSeq" id="XP_027432153.1"/>
    </source>
</evidence>
<dbReference type="GO" id="GO:0005615">
    <property type="term" value="C:extracellular space"/>
    <property type="evidence" value="ECO:0007669"/>
    <property type="project" value="InterPro"/>
</dbReference>
<dbReference type="InterPro" id="IPR042178">
    <property type="entry name" value="Serpin_sf_1"/>
</dbReference>
<evidence type="ECO:0000256" key="7">
    <source>
        <dbReference type="ARBA" id="ARBA00057920"/>
    </source>
</evidence>
<evidence type="ECO:0000313" key="11">
    <source>
        <dbReference type="Proteomes" id="UP000515165"/>
    </source>
</evidence>
<evidence type="ECO:0000259" key="10">
    <source>
        <dbReference type="SMART" id="SM00093"/>
    </source>
</evidence>
<keyword evidence="5" id="KW-0646">Protease inhibitor</keyword>
<sequence>METTLEGNPHPQTSVLRNLAPSPCAWINGVTIILAALHSTMASLAAANAEFCFNLFRELDNNQGSENVFFSSLSIFTALALVRLGARGDSVSQIDKILHFNPASGWGNSSQAQPRLQSQLKRVLSDINTSHRDYELHIANGVFAEKVFDLHKNYIECVEKLYNAKVERVDFTNDIEDTRYKVNKWIENETHGKIKSILQAGSVSSSAVMVLVNAVYFKGKWELAFNKNETVNCHFKSPKCPGKAVAMMHQERKFNFSVIRDPSMQVLELKYHGGISMFIMLPENDLSQIENRLTFQNLMEWTNRRKMSSQYVEVFLPQFKIEKNYEIKHHLRALGLKDIFDESRADLSGIASGGRLYVSKMMHKSYIEVTEEGTEATAATGNNIVEKQFPESRVFRADRPFLFVIRKGDIILFSGKVSCP</sequence>
<dbReference type="FunFam" id="2.30.39.10:FF:000001">
    <property type="entry name" value="Serpin family B member 2"/>
    <property type="match status" value="1"/>
</dbReference>
<dbReference type="Pfam" id="PF00079">
    <property type="entry name" value="Serpin"/>
    <property type="match status" value="1"/>
</dbReference>
<comment type="subcellular location">
    <subcellularLocation>
        <location evidence="1">Cytoplasm</location>
    </subcellularLocation>
</comment>
<evidence type="ECO:0000256" key="2">
    <source>
        <dbReference type="ARBA" id="ARBA00006426"/>
    </source>
</evidence>
<name>A0A6J2BJJ8_ZALCA</name>
<dbReference type="InterPro" id="IPR023796">
    <property type="entry name" value="Serpin_dom"/>
</dbReference>
<dbReference type="OrthoDB" id="9518664at2759"/>
<dbReference type="SUPFAM" id="SSF56574">
    <property type="entry name" value="Serpins"/>
    <property type="match status" value="1"/>
</dbReference>
<keyword evidence="11" id="KW-1185">Reference proteome</keyword>
<feature type="domain" description="Serpin" evidence="10">
    <location>
        <begin position="53"/>
        <end position="420"/>
    </location>
</feature>
<evidence type="ECO:0000256" key="5">
    <source>
        <dbReference type="ARBA" id="ARBA00022690"/>
    </source>
</evidence>
<dbReference type="CDD" id="cd19566">
    <property type="entry name" value="serpinB7_megsin"/>
    <property type="match status" value="1"/>
</dbReference>
<dbReference type="InterPro" id="IPR023795">
    <property type="entry name" value="Serpin_CS"/>
</dbReference>
<dbReference type="InterPro" id="IPR000215">
    <property type="entry name" value="Serpin_fam"/>
</dbReference>
<dbReference type="InterPro" id="IPR036186">
    <property type="entry name" value="Serpin_sf"/>
</dbReference>
<comment type="function">
    <text evidence="7">Might function as an inhibitor of Lys-specific proteases. Might influence the maturation of megakaryocytes via its action as a serpin.</text>
</comment>
<dbReference type="InterPro" id="IPR042185">
    <property type="entry name" value="Serpin_sf_2"/>
</dbReference>
<dbReference type="SMART" id="SM00093">
    <property type="entry name" value="SERPIN"/>
    <property type="match status" value="1"/>
</dbReference>
<dbReference type="FunFam" id="3.30.497.10:FF:000015">
    <property type="entry name" value="Serpin family B member 7"/>
    <property type="match status" value="1"/>
</dbReference>
<dbReference type="GO" id="GO:0005737">
    <property type="term" value="C:cytoplasm"/>
    <property type="evidence" value="ECO:0007669"/>
    <property type="project" value="UniProtKB-SubCell"/>
</dbReference>
<evidence type="ECO:0000313" key="13">
    <source>
        <dbReference type="RefSeq" id="XP_027432154.1"/>
    </source>
</evidence>
<dbReference type="PANTHER" id="PTHR11461">
    <property type="entry name" value="SERINE PROTEASE INHIBITOR, SERPIN"/>
    <property type="match status" value="1"/>
</dbReference>
<dbReference type="RefSeq" id="XP_027432153.1">
    <property type="nucleotide sequence ID" value="XM_027576352.1"/>
</dbReference>
<gene>
    <name evidence="12 13" type="primary">SERPINB7</name>
</gene>
<dbReference type="GO" id="GO:0004867">
    <property type="term" value="F:serine-type endopeptidase inhibitor activity"/>
    <property type="evidence" value="ECO:0007669"/>
    <property type="project" value="UniProtKB-KW"/>
</dbReference>
<dbReference type="Proteomes" id="UP000515165">
    <property type="component" value="Chromosome 14"/>
</dbReference>
<dbReference type="PANTHER" id="PTHR11461:SF56">
    <property type="entry name" value="SERPIN B7"/>
    <property type="match status" value="1"/>
</dbReference>
<dbReference type="AlphaFoldDB" id="A0A6J2BJJ8"/>
<evidence type="ECO:0000256" key="1">
    <source>
        <dbReference type="ARBA" id="ARBA00004496"/>
    </source>
</evidence>
<reference evidence="12 13" key="1">
    <citation type="submission" date="2025-04" db="UniProtKB">
        <authorList>
            <consortium name="RefSeq"/>
        </authorList>
    </citation>
    <scope>IDENTIFICATION</scope>
    <source>
        <tissue evidence="12 13">Blood</tissue>
    </source>
</reference>
<dbReference type="GeneID" id="113912717"/>